<dbReference type="EMBL" id="LGRX02018698">
    <property type="protein sequence ID" value="KAK3259486.1"/>
    <property type="molecule type" value="Genomic_DNA"/>
</dbReference>
<proteinExistence type="inferred from homology"/>
<evidence type="ECO:0000256" key="3">
    <source>
        <dbReference type="ARBA" id="ARBA00010930"/>
    </source>
</evidence>
<dbReference type="InterPro" id="IPR036736">
    <property type="entry name" value="ACP-like_sf"/>
</dbReference>
<dbReference type="HAMAP" id="MF_01217">
    <property type="entry name" value="Acyl_carrier"/>
    <property type="match status" value="1"/>
</dbReference>
<reference evidence="18 19" key="1">
    <citation type="journal article" date="2015" name="Genome Biol. Evol.">
        <title>Comparative Genomics of a Bacterivorous Green Alga Reveals Evolutionary Causalities and Consequences of Phago-Mixotrophic Mode of Nutrition.</title>
        <authorList>
            <person name="Burns J.A."/>
            <person name="Paasch A."/>
            <person name="Narechania A."/>
            <person name="Kim E."/>
        </authorList>
    </citation>
    <scope>NUCLEOTIDE SEQUENCE [LARGE SCALE GENOMIC DNA]</scope>
    <source>
        <strain evidence="18 19">PLY_AMNH</strain>
    </source>
</reference>
<evidence type="ECO:0000313" key="19">
    <source>
        <dbReference type="Proteomes" id="UP001190700"/>
    </source>
</evidence>
<protein>
    <recommendedName>
        <fullName evidence="16">Acyl carrier protein</fullName>
    </recommendedName>
</protein>
<evidence type="ECO:0000256" key="2">
    <source>
        <dbReference type="ARBA" id="ARBA00005194"/>
    </source>
</evidence>
<keyword evidence="4" id="KW-0813">Transport</keyword>
<evidence type="ECO:0000256" key="15">
    <source>
        <dbReference type="ARBA" id="ARBA00063067"/>
    </source>
</evidence>
<evidence type="ECO:0000256" key="8">
    <source>
        <dbReference type="ARBA" id="ARBA00022832"/>
    </source>
</evidence>
<dbReference type="FunFam" id="1.10.1200.10:FF:000003">
    <property type="entry name" value="Acyl carrier protein"/>
    <property type="match status" value="1"/>
</dbReference>
<dbReference type="SUPFAM" id="SSF47336">
    <property type="entry name" value="ACP-like"/>
    <property type="match status" value="1"/>
</dbReference>
<dbReference type="PANTHER" id="PTHR20863:SF28">
    <property type="entry name" value="ACYL CARRIER PROTEIN, MITOCHONDRIAL"/>
    <property type="match status" value="1"/>
</dbReference>
<dbReference type="GO" id="GO:0005739">
    <property type="term" value="C:mitochondrion"/>
    <property type="evidence" value="ECO:0007669"/>
    <property type="project" value="UniProtKB-SubCell"/>
</dbReference>
<dbReference type="PANTHER" id="PTHR20863">
    <property type="entry name" value="ACYL CARRIER PROTEIN"/>
    <property type="match status" value="1"/>
</dbReference>
<comment type="function">
    <text evidence="14">Carrier of the growing fatty acid chain in fatty acid biosynthesis. May be involved in the synthesis of short and medium chain fatty acids. Accessory and non-catalytic subunit of the mitochondrial membrane respiratory chain NADH dehydrogenase (Complex I), which functions in the transfer of electrons from NADH to the respiratory chain.</text>
</comment>
<dbReference type="Pfam" id="PF00550">
    <property type="entry name" value="PP-binding"/>
    <property type="match status" value="1"/>
</dbReference>
<evidence type="ECO:0000256" key="4">
    <source>
        <dbReference type="ARBA" id="ARBA00022448"/>
    </source>
</evidence>
<evidence type="ECO:0000256" key="16">
    <source>
        <dbReference type="RuleBase" id="RU000722"/>
    </source>
</evidence>
<keyword evidence="6 16" id="KW-0444">Lipid biosynthesis</keyword>
<evidence type="ECO:0000256" key="10">
    <source>
        <dbReference type="ARBA" id="ARBA00022982"/>
    </source>
</evidence>
<evidence type="ECO:0000313" key="18">
    <source>
        <dbReference type="EMBL" id="KAK3259486.1"/>
    </source>
</evidence>
<keyword evidence="8" id="KW-0276">Fatty acid metabolism</keyword>
<dbReference type="PROSITE" id="PS50075">
    <property type="entry name" value="CARRIER"/>
    <property type="match status" value="1"/>
</dbReference>
<evidence type="ECO:0000259" key="17">
    <source>
        <dbReference type="PROSITE" id="PS50075"/>
    </source>
</evidence>
<dbReference type="AlphaFoldDB" id="A0AAE0KST2"/>
<dbReference type="GO" id="GO:0000036">
    <property type="term" value="F:acyl carrier activity"/>
    <property type="evidence" value="ECO:0007669"/>
    <property type="project" value="TreeGrafter"/>
</dbReference>
<evidence type="ECO:0000256" key="14">
    <source>
        <dbReference type="ARBA" id="ARBA00057783"/>
    </source>
</evidence>
<keyword evidence="12" id="KW-0496">Mitochondrion</keyword>
<evidence type="ECO:0000256" key="9">
    <source>
        <dbReference type="ARBA" id="ARBA00022946"/>
    </source>
</evidence>
<dbReference type="InterPro" id="IPR003231">
    <property type="entry name" value="ACP"/>
</dbReference>
<keyword evidence="9" id="KW-0809">Transit peptide</keyword>
<evidence type="ECO:0000256" key="12">
    <source>
        <dbReference type="ARBA" id="ARBA00023128"/>
    </source>
</evidence>
<organism evidence="18 19">
    <name type="scientific">Cymbomonas tetramitiformis</name>
    <dbReference type="NCBI Taxonomy" id="36881"/>
    <lineage>
        <taxon>Eukaryota</taxon>
        <taxon>Viridiplantae</taxon>
        <taxon>Chlorophyta</taxon>
        <taxon>Pyramimonadophyceae</taxon>
        <taxon>Pyramimonadales</taxon>
        <taxon>Pyramimonadaceae</taxon>
        <taxon>Cymbomonas</taxon>
    </lineage>
</organism>
<gene>
    <name evidence="18" type="ORF">CYMTET_31518</name>
</gene>
<evidence type="ECO:0000256" key="5">
    <source>
        <dbReference type="ARBA" id="ARBA00022450"/>
    </source>
</evidence>
<keyword evidence="10" id="KW-0249">Electron transport</keyword>
<dbReference type="GO" id="GO:0000035">
    <property type="term" value="F:acyl binding"/>
    <property type="evidence" value="ECO:0007669"/>
    <property type="project" value="TreeGrafter"/>
</dbReference>
<dbReference type="InterPro" id="IPR009081">
    <property type="entry name" value="PP-bd_ACP"/>
</dbReference>
<comment type="pathway">
    <text evidence="2">Lipid metabolism; fatty acid biosynthesis.</text>
</comment>
<dbReference type="NCBIfam" id="TIGR00517">
    <property type="entry name" value="acyl_carrier"/>
    <property type="match status" value="1"/>
</dbReference>
<feature type="domain" description="Carrier" evidence="17">
    <location>
        <begin position="46"/>
        <end position="121"/>
    </location>
</feature>
<evidence type="ECO:0000256" key="1">
    <source>
        <dbReference type="ARBA" id="ARBA00004173"/>
    </source>
</evidence>
<accession>A0AAE0KST2</accession>
<sequence>MQRFLAPAVSSLRQAVLSHVRVNAAQQQVTGTFLRGFAAGTYLEKGDVTERVLEVVKKFEKVDPAKVSPTASFSGDLGLDSLDEVEVVMAFEEEFVIEIPDAEADKITSCADAIDYIVSHPMAK</sequence>
<keyword evidence="19" id="KW-1185">Reference proteome</keyword>
<dbReference type="NCBIfam" id="NF002148">
    <property type="entry name" value="PRK00982.1-2"/>
    <property type="match status" value="1"/>
</dbReference>
<comment type="similarity">
    <text evidence="3">Belongs to the acyl carrier protein (ACP) family.</text>
</comment>
<evidence type="ECO:0000256" key="13">
    <source>
        <dbReference type="ARBA" id="ARBA00023160"/>
    </source>
</evidence>
<evidence type="ECO:0000256" key="7">
    <source>
        <dbReference type="ARBA" id="ARBA00022553"/>
    </source>
</evidence>
<dbReference type="Proteomes" id="UP001190700">
    <property type="component" value="Unassembled WGS sequence"/>
</dbReference>
<keyword evidence="7" id="KW-0597">Phosphoprotein</keyword>
<comment type="subcellular location">
    <subcellularLocation>
        <location evidence="1">Mitochondrion</location>
    </subcellularLocation>
</comment>
<name>A0AAE0KST2_9CHLO</name>
<dbReference type="Gene3D" id="1.10.1200.10">
    <property type="entry name" value="ACP-like"/>
    <property type="match status" value="1"/>
</dbReference>
<keyword evidence="5 16" id="KW-0596">Phosphopantetheine</keyword>
<evidence type="ECO:0000256" key="11">
    <source>
        <dbReference type="ARBA" id="ARBA00023098"/>
    </source>
</evidence>
<keyword evidence="13 16" id="KW-0275">Fatty acid biosynthesis</keyword>
<keyword evidence="11" id="KW-0443">Lipid metabolism</keyword>
<comment type="caution">
    <text evidence="18">The sequence shown here is derived from an EMBL/GenBank/DDBJ whole genome shotgun (WGS) entry which is preliminary data.</text>
</comment>
<evidence type="ECO:0000256" key="6">
    <source>
        <dbReference type="ARBA" id="ARBA00022516"/>
    </source>
</evidence>
<comment type="subunit">
    <text evidence="15">Complex I is composed of at least 49 different subunits.</text>
</comment>